<reference evidence="2" key="1">
    <citation type="journal article" date="2019" name="Int. J. Syst. Evol. Microbiol.">
        <title>The Global Catalogue of Microorganisms (GCM) 10K type strain sequencing project: providing services to taxonomists for standard genome sequencing and annotation.</title>
        <authorList>
            <consortium name="The Broad Institute Genomics Platform"/>
            <consortium name="The Broad Institute Genome Sequencing Center for Infectious Disease"/>
            <person name="Wu L."/>
            <person name="Ma J."/>
        </authorList>
    </citation>
    <scope>NUCLEOTIDE SEQUENCE [LARGE SCALE GENOMIC DNA]</scope>
    <source>
        <strain evidence="2">KCTC 42398</strain>
    </source>
</reference>
<name>A0ABW5TDL3_9FLAO</name>
<organism evidence="1 2">
    <name type="scientific">Hyunsoonleella rubra</name>
    <dbReference type="NCBI Taxonomy" id="1737062"/>
    <lineage>
        <taxon>Bacteria</taxon>
        <taxon>Pseudomonadati</taxon>
        <taxon>Bacteroidota</taxon>
        <taxon>Flavobacteriia</taxon>
        <taxon>Flavobacteriales</taxon>
        <taxon>Flavobacteriaceae</taxon>
    </lineage>
</organism>
<comment type="caution">
    <text evidence="1">The sequence shown here is derived from an EMBL/GenBank/DDBJ whole genome shotgun (WGS) entry which is preliminary data.</text>
</comment>
<evidence type="ECO:0000313" key="2">
    <source>
        <dbReference type="Proteomes" id="UP001597476"/>
    </source>
</evidence>
<keyword evidence="2" id="KW-1185">Reference proteome</keyword>
<dbReference type="Proteomes" id="UP001597476">
    <property type="component" value="Unassembled WGS sequence"/>
</dbReference>
<accession>A0ABW5TDL3</accession>
<dbReference type="RefSeq" id="WP_380293160.1">
    <property type="nucleotide sequence ID" value="NZ_JBHULY010000034.1"/>
</dbReference>
<sequence>MRRILFLVAIVAIVSCKNPKKETADYSEEVLDATTSIYPENITKVFEAHGGLDKWNTMRNLEFTMQKPNGAEVTTTDLKNRKSLIDMPNHTIGFDGSNVWLKQKDTVQYKGNPKFYYNLMFYFYAMPFILGDDGIIYEDAQPLEFDGELYPGIKISYEAGIGESPEDEYILYYDKETYQMEWLGYTVTFFSNEKSKEFHFIKYSNWQNVEGLLLPETLTWYDYENNLPTTKRNDLKFTDIKISKEEPSPDIFKLPEDAIVVE</sequence>
<evidence type="ECO:0008006" key="3">
    <source>
        <dbReference type="Google" id="ProtNLM"/>
    </source>
</evidence>
<gene>
    <name evidence="1" type="ORF">ACFSR8_14205</name>
</gene>
<evidence type="ECO:0000313" key="1">
    <source>
        <dbReference type="EMBL" id="MFD2727372.1"/>
    </source>
</evidence>
<dbReference type="PROSITE" id="PS51257">
    <property type="entry name" value="PROKAR_LIPOPROTEIN"/>
    <property type="match status" value="1"/>
</dbReference>
<dbReference type="EMBL" id="JBHULY010000034">
    <property type="protein sequence ID" value="MFD2727372.1"/>
    <property type="molecule type" value="Genomic_DNA"/>
</dbReference>
<protein>
    <recommendedName>
        <fullName evidence="3">Threonine synthase</fullName>
    </recommendedName>
</protein>
<proteinExistence type="predicted"/>